<dbReference type="Gene3D" id="3.10.129.10">
    <property type="entry name" value="Hotdog Thioesterase"/>
    <property type="match status" value="1"/>
</dbReference>
<feature type="domain" description="A-factor biosynthesis hotdog" evidence="1">
    <location>
        <begin position="200"/>
        <end position="321"/>
    </location>
</feature>
<dbReference type="InterPro" id="IPR029069">
    <property type="entry name" value="HotDog_dom_sf"/>
</dbReference>
<dbReference type="AlphaFoldDB" id="A0AB39TLC8"/>
<sequence length="355" mass="38364">MTTLDVRTDPTADLTTRRTIDRHLVHRAAIAEVFLTDFRTIDSTTFEAAAQLPPAHSYYGDHTGRPELHDPLAVFESVRQMLLCAMHLQHGASQDTKSITAECRMEITDPAPLLADGGVPELTLLGKVSLEKMFAGVTARVVHDVEVLVGGRSVGTVSVDTALRPDDVYQELRMSHRTTPPPYSDTLPADGPAAPVRPHLVGREHAENVVLRDVRDTEDTVVARLHVPVAHRSMFDHPQDHVPGPVMMEAARQAAVFLLGERLGQAPAKLFLQQITATYLRFAELDSDLLVQACLVPDDGAADGTADTAAATAADGGRLIAVSFLQSNHTVARIQVRLGLTVGWPQDTRGAGDAL</sequence>
<gene>
    <name evidence="2" type="ORF">AB2U05_16945</name>
</gene>
<dbReference type="EMBL" id="CP163445">
    <property type="protein sequence ID" value="XDQ80026.1"/>
    <property type="molecule type" value="Genomic_DNA"/>
</dbReference>
<evidence type="ECO:0000313" key="2">
    <source>
        <dbReference type="EMBL" id="XDQ80026.1"/>
    </source>
</evidence>
<protein>
    <submittedName>
        <fullName evidence="2">AfsA-related hotdog domain-containing protein</fullName>
    </submittedName>
</protein>
<proteinExistence type="predicted"/>
<reference evidence="2" key="1">
    <citation type="submission" date="2024-07" db="EMBL/GenBank/DDBJ databases">
        <authorList>
            <person name="Yu S.T."/>
        </authorList>
    </citation>
    <scope>NUCLEOTIDE SEQUENCE</scope>
    <source>
        <strain evidence="2">Y1</strain>
    </source>
</reference>
<feature type="domain" description="A-factor biosynthesis hotdog" evidence="1">
    <location>
        <begin position="24"/>
        <end position="161"/>
    </location>
</feature>
<dbReference type="Pfam" id="PF03756">
    <property type="entry name" value="AfsA"/>
    <property type="match status" value="2"/>
</dbReference>
<dbReference type="SUPFAM" id="SSF54637">
    <property type="entry name" value="Thioesterase/thiol ester dehydrase-isomerase"/>
    <property type="match status" value="1"/>
</dbReference>
<organism evidence="2">
    <name type="scientific">Streptomyces sp. Y1</name>
    <dbReference type="NCBI Taxonomy" id="3238634"/>
    <lineage>
        <taxon>Bacteria</taxon>
        <taxon>Bacillati</taxon>
        <taxon>Actinomycetota</taxon>
        <taxon>Actinomycetes</taxon>
        <taxon>Kitasatosporales</taxon>
        <taxon>Streptomycetaceae</taxon>
        <taxon>Streptomyces</taxon>
    </lineage>
</organism>
<name>A0AB39TLC8_9ACTN</name>
<evidence type="ECO:0000259" key="1">
    <source>
        <dbReference type="Pfam" id="PF03756"/>
    </source>
</evidence>
<dbReference type="RefSeq" id="WP_052706354.1">
    <property type="nucleotide sequence ID" value="NZ_CP163445.1"/>
</dbReference>
<accession>A0AB39TLC8</accession>
<dbReference type="InterPro" id="IPR005509">
    <property type="entry name" value="AfsA_hotdog_dom"/>
</dbReference>